<dbReference type="PANTHER" id="PTHR43479:SF22">
    <property type="entry name" value="TRANSCRIPTIONAL REGULATOR, TETR FAMILY"/>
    <property type="match status" value="1"/>
</dbReference>
<feature type="coiled-coil region" evidence="3">
    <location>
        <begin position="215"/>
        <end position="250"/>
    </location>
</feature>
<name>A0ABV7CJA9_9GAMM</name>
<reference evidence="6" key="1">
    <citation type="journal article" date="2019" name="Int. J. Syst. Evol. Microbiol.">
        <title>The Global Catalogue of Microorganisms (GCM) 10K type strain sequencing project: providing services to taxonomists for standard genome sequencing and annotation.</title>
        <authorList>
            <consortium name="The Broad Institute Genomics Platform"/>
            <consortium name="The Broad Institute Genome Sequencing Center for Infectious Disease"/>
            <person name="Wu L."/>
            <person name="Ma J."/>
        </authorList>
    </citation>
    <scope>NUCLEOTIDE SEQUENCE [LARGE SCALE GENOMIC DNA]</scope>
    <source>
        <strain evidence="6">KCTC 42730</strain>
    </source>
</reference>
<keyword evidence="1 2" id="KW-0238">DNA-binding</keyword>
<dbReference type="InterPro" id="IPR023772">
    <property type="entry name" value="DNA-bd_HTH_TetR-type_CS"/>
</dbReference>
<proteinExistence type="predicted"/>
<dbReference type="SUPFAM" id="SSF46689">
    <property type="entry name" value="Homeodomain-like"/>
    <property type="match status" value="1"/>
</dbReference>
<dbReference type="Proteomes" id="UP001595453">
    <property type="component" value="Unassembled WGS sequence"/>
</dbReference>
<comment type="caution">
    <text evidence="5">The sequence shown here is derived from an EMBL/GenBank/DDBJ whole genome shotgun (WGS) entry which is preliminary data.</text>
</comment>
<feature type="domain" description="HTH tetR-type" evidence="4">
    <location>
        <begin position="2"/>
        <end position="62"/>
    </location>
</feature>
<dbReference type="PANTHER" id="PTHR43479">
    <property type="entry name" value="ACREF/ENVCD OPERON REPRESSOR-RELATED"/>
    <property type="match status" value="1"/>
</dbReference>
<dbReference type="Pfam" id="PF00440">
    <property type="entry name" value="TetR_N"/>
    <property type="match status" value="1"/>
</dbReference>
<dbReference type="PROSITE" id="PS01081">
    <property type="entry name" value="HTH_TETR_1"/>
    <property type="match status" value="1"/>
</dbReference>
<dbReference type="InterPro" id="IPR009057">
    <property type="entry name" value="Homeodomain-like_sf"/>
</dbReference>
<dbReference type="EMBL" id="JBHRSD010000014">
    <property type="protein sequence ID" value="MFC3032603.1"/>
    <property type="molecule type" value="Genomic_DNA"/>
</dbReference>
<evidence type="ECO:0000256" key="2">
    <source>
        <dbReference type="PROSITE-ProRule" id="PRU00335"/>
    </source>
</evidence>
<evidence type="ECO:0000313" key="6">
    <source>
        <dbReference type="Proteomes" id="UP001595453"/>
    </source>
</evidence>
<keyword evidence="3" id="KW-0175">Coiled coil</keyword>
<evidence type="ECO:0000313" key="5">
    <source>
        <dbReference type="EMBL" id="MFC3032603.1"/>
    </source>
</evidence>
<keyword evidence="6" id="KW-1185">Reference proteome</keyword>
<evidence type="ECO:0000256" key="3">
    <source>
        <dbReference type="SAM" id="Coils"/>
    </source>
</evidence>
<dbReference type="RefSeq" id="WP_377123269.1">
    <property type="nucleotide sequence ID" value="NZ_JBHRSD010000014.1"/>
</dbReference>
<dbReference type="Gene3D" id="1.10.357.10">
    <property type="entry name" value="Tetracycline Repressor, domain 2"/>
    <property type="match status" value="1"/>
</dbReference>
<dbReference type="PROSITE" id="PS50977">
    <property type="entry name" value="HTH_TETR_2"/>
    <property type="match status" value="1"/>
</dbReference>
<protein>
    <submittedName>
        <fullName evidence="5">TetR/AcrR family transcriptional regulator</fullName>
    </submittedName>
</protein>
<organism evidence="5 6">
    <name type="scientific">Pseudoalteromonas fenneropenaei</name>
    <dbReference type="NCBI Taxonomy" id="1737459"/>
    <lineage>
        <taxon>Bacteria</taxon>
        <taxon>Pseudomonadati</taxon>
        <taxon>Pseudomonadota</taxon>
        <taxon>Gammaproteobacteria</taxon>
        <taxon>Alteromonadales</taxon>
        <taxon>Pseudoalteromonadaceae</taxon>
        <taxon>Pseudoalteromonas</taxon>
    </lineage>
</organism>
<evidence type="ECO:0000259" key="4">
    <source>
        <dbReference type="PROSITE" id="PS50977"/>
    </source>
</evidence>
<dbReference type="InterPro" id="IPR050624">
    <property type="entry name" value="HTH-type_Tx_Regulator"/>
</dbReference>
<accession>A0ABV7CJA9</accession>
<sequence length="294" mass="33560">MKDKRLRIVTSAYELILKQGVGAASMQAVADLVGISKGAIYLHFKSKDALLLAVFEWQTEQMLEEVKTILQSTSLAAKEKLAAQIRFQYQDLQKYQALFRALVSDESLTVSHSLMVFYQDFRLSWMELQRAFLSQHYGASIEPWKMDLALTLDGIVGNYLSTQVIEEVQLDIDRMVNWVVFCMDQIVAGIAQAPQQVFGLQDFPSFAEVQKKRQVIAKQQQLQSVERLLQKAQQLKLDEAKQQLALATIERLQQQLDQEQFDAILVRGLLAVLKEFRGLSKERVELSERLGFAD</sequence>
<dbReference type="PRINTS" id="PR00455">
    <property type="entry name" value="HTHTETR"/>
</dbReference>
<evidence type="ECO:0000256" key="1">
    <source>
        <dbReference type="ARBA" id="ARBA00023125"/>
    </source>
</evidence>
<gene>
    <name evidence="5" type="ORF">ACFOEE_08735</name>
</gene>
<feature type="DNA-binding region" description="H-T-H motif" evidence="2">
    <location>
        <begin position="25"/>
        <end position="44"/>
    </location>
</feature>
<dbReference type="InterPro" id="IPR001647">
    <property type="entry name" value="HTH_TetR"/>
</dbReference>